<accession>A0A699RLP9</accession>
<evidence type="ECO:0000313" key="2">
    <source>
        <dbReference type="EMBL" id="GFC85997.1"/>
    </source>
</evidence>
<organism evidence="2">
    <name type="scientific">Tanacetum cinerariifolium</name>
    <name type="common">Dalmatian daisy</name>
    <name type="synonym">Chrysanthemum cinerariifolium</name>
    <dbReference type="NCBI Taxonomy" id="118510"/>
    <lineage>
        <taxon>Eukaryota</taxon>
        <taxon>Viridiplantae</taxon>
        <taxon>Streptophyta</taxon>
        <taxon>Embryophyta</taxon>
        <taxon>Tracheophyta</taxon>
        <taxon>Spermatophyta</taxon>
        <taxon>Magnoliopsida</taxon>
        <taxon>eudicotyledons</taxon>
        <taxon>Gunneridae</taxon>
        <taxon>Pentapetalae</taxon>
        <taxon>asterids</taxon>
        <taxon>campanulids</taxon>
        <taxon>Asterales</taxon>
        <taxon>Asteraceae</taxon>
        <taxon>Asteroideae</taxon>
        <taxon>Anthemideae</taxon>
        <taxon>Anthemidinae</taxon>
        <taxon>Tanacetum</taxon>
    </lineage>
</organism>
<sequence length="100" mass="11478">MDQRMNEAVKVAVQLQSDRLCEEAQKENDEFLKTIDENIQKIIKEQVKEQVKSRYRDVAMMMLIKTKNPPLDQTGSKRRKEGKEPESASAPKEKATRSAG</sequence>
<gene>
    <name evidence="2" type="ORF">Tci_857967</name>
</gene>
<feature type="region of interest" description="Disordered" evidence="1">
    <location>
        <begin position="65"/>
        <end position="100"/>
    </location>
</feature>
<name>A0A699RLP9_TANCI</name>
<protein>
    <submittedName>
        <fullName evidence="2">Uncharacterized protein</fullName>
    </submittedName>
</protein>
<feature type="non-terminal residue" evidence="2">
    <location>
        <position position="100"/>
    </location>
</feature>
<feature type="compositionally biased region" description="Basic and acidic residues" evidence="1">
    <location>
        <begin position="81"/>
        <end position="100"/>
    </location>
</feature>
<dbReference type="EMBL" id="BKCJ011102887">
    <property type="protein sequence ID" value="GFC85997.1"/>
    <property type="molecule type" value="Genomic_DNA"/>
</dbReference>
<comment type="caution">
    <text evidence="2">The sequence shown here is derived from an EMBL/GenBank/DDBJ whole genome shotgun (WGS) entry which is preliminary data.</text>
</comment>
<reference evidence="2" key="1">
    <citation type="journal article" date="2019" name="Sci. Rep.">
        <title>Draft genome of Tanacetum cinerariifolium, the natural source of mosquito coil.</title>
        <authorList>
            <person name="Yamashiro T."/>
            <person name="Shiraishi A."/>
            <person name="Satake H."/>
            <person name="Nakayama K."/>
        </authorList>
    </citation>
    <scope>NUCLEOTIDE SEQUENCE</scope>
</reference>
<evidence type="ECO:0000256" key="1">
    <source>
        <dbReference type="SAM" id="MobiDB-lite"/>
    </source>
</evidence>
<proteinExistence type="predicted"/>
<dbReference type="AlphaFoldDB" id="A0A699RLP9"/>